<dbReference type="Gene3D" id="2.40.170.20">
    <property type="entry name" value="TonB-dependent receptor, beta-barrel domain"/>
    <property type="match status" value="1"/>
</dbReference>
<keyword evidence="2 8" id="KW-0813">Transport</keyword>
<dbReference type="EMBL" id="DMZY01000238">
    <property type="protein sequence ID" value="HAV93105.1"/>
    <property type="molecule type" value="Genomic_DNA"/>
</dbReference>
<keyword evidence="5" id="KW-0732">Signal</keyword>
<feature type="domain" description="TonB-dependent receptor plug" evidence="9">
    <location>
        <begin position="129"/>
        <end position="224"/>
    </location>
</feature>
<dbReference type="PROSITE" id="PS00018">
    <property type="entry name" value="EF_HAND_1"/>
    <property type="match status" value="1"/>
</dbReference>
<accession>A0A350HC39</accession>
<sequence length="1062" mass="119641">MFLKRGLIYLGVLILMLAVSVNIFAGVTGKITGRVIDKQNKEGIPGVNVIIPELGIGAATDLDGYYFILNVPVGEYSVQAQIISYQTQIKTGISVSADINSTVNFELSLGAIEYDTVIVEAKESKIQTNVTQNERTMNQELLDEAVSSNIMAAVANNAGVVGSGNNLHIRGGRTDEVGYMVDGMSIVDPVTKGLGATINKNAVSEVKFISGGFNAEYGEAMSGVLNIVTREGAGKYEGTVKYEGNSFLPSGFNYGDNRFELSLGGPIYKDKARFFFSGDVYSTKDWSPMFISQPEFLYVNDSTGTAFEYNLYDYVVSYDSLGVGHIDSVINHISYTQDSVPYFTYDKDTVIFEDSFDMFIETISNVVDTVFEQHIEYIDRVVIDTVLWNRYGPSYWDDLGAVAPHHKRHEYHGQAKFTFKPTNNIKLNVGGFVSHSSYQQYNNDLKYNLERFVSRNTDGYQLNSTMNWMFNQSNFITLTASYFHTQTYVGPEFDDTIVTTEGDTLNPPETIIPEWYAVWQPYGIMDTTAFQSVPSIVDKWSSNSPWGWWNDPQLIYPNWYGSASFRYSNYLAFKGDWTSQVGRYHEVKSGLEYKAYELYLWDLYLPWDPNPFADYYHVYPQQVAAYVQDKMEFEGMVVNLGIRLDYLDANTPYYSDNENSNFPLYKDSVTADSDTILVPNTIKPDAPLEGYTQEQWDSLVWPISMAEKKYKVSPRLGISHPISETSVLHFNYGHFFQTPQMDYLFSGLGVDLTKRGNSNIGSPNLEAERTVSYEFGIATQVGADMAVDFTSYYKDIYGLIGSRKVYALPSAYYALQNVEYGNVKGFEVAFSKSSKYFSTDLAYTLSFAKGTASDAWEGYYNTYSERDPVTGGDVIMPKIPYYLDFDQRHTINVGFVFRMPAKELPIYADNWTLSVDNSINSGQPYTPVNDKGVKTGVTNSERMPWTYNTDMKFRKGFAFGSFEPNVYVSVFNLFNIKNIVAVYASTGLPDRNAAISAVKVSDFNESTIGDPGYDVRRDINKDGKVTPQEYYDVYIAAYSDYLNDPTNWSSPRIVSVGIEFSF</sequence>
<dbReference type="GO" id="GO:0015344">
    <property type="term" value="F:siderophore uptake transmembrane transporter activity"/>
    <property type="evidence" value="ECO:0007669"/>
    <property type="project" value="TreeGrafter"/>
</dbReference>
<dbReference type="AlphaFoldDB" id="A0A350HC39"/>
<evidence type="ECO:0000313" key="11">
    <source>
        <dbReference type="Proteomes" id="UP000264062"/>
    </source>
</evidence>
<reference evidence="10 11" key="1">
    <citation type="journal article" date="2018" name="Nat. Biotechnol.">
        <title>A standardized bacterial taxonomy based on genome phylogeny substantially revises the tree of life.</title>
        <authorList>
            <person name="Parks D.H."/>
            <person name="Chuvochina M."/>
            <person name="Waite D.W."/>
            <person name="Rinke C."/>
            <person name="Skarshewski A."/>
            <person name="Chaumeil P.A."/>
            <person name="Hugenholtz P."/>
        </authorList>
    </citation>
    <scope>NUCLEOTIDE SEQUENCE [LARGE SCALE GENOMIC DNA]</scope>
    <source>
        <strain evidence="10">UBA9956</strain>
    </source>
</reference>
<name>A0A350HC39_UNCW3</name>
<dbReference type="GO" id="GO:0009279">
    <property type="term" value="C:cell outer membrane"/>
    <property type="evidence" value="ECO:0007669"/>
    <property type="project" value="UniProtKB-SubCell"/>
</dbReference>
<dbReference type="Gene3D" id="2.60.40.1120">
    <property type="entry name" value="Carboxypeptidase-like, regulatory domain"/>
    <property type="match status" value="1"/>
</dbReference>
<evidence type="ECO:0000259" key="9">
    <source>
        <dbReference type="Pfam" id="PF07715"/>
    </source>
</evidence>
<evidence type="ECO:0000256" key="5">
    <source>
        <dbReference type="ARBA" id="ARBA00022729"/>
    </source>
</evidence>
<evidence type="ECO:0000313" key="10">
    <source>
        <dbReference type="EMBL" id="HAV93105.1"/>
    </source>
</evidence>
<dbReference type="Pfam" id="PF13715">
    <property type="entry name" value="CarbopepD_reg_2"/>
    <property type="match status" value="1"/>
</dbReference>
<proteinExistence type="inferred from homology"/>
<keyword evidence="3 8" id="KW-1134">Transmembrane beta strand</keyword>
<dbReference type="Pfam" id="PF07715">
    <property type="entry name" value="Plug"/>
    <property type="match status" value="1"/>
</dbReference>
<dbReference type="PANTHER" id="PTHR30069:SF29">
    <property type="entry name" value="HEMOGLOBIN AND HEMOGLOBIN-HAPTOGLOBIN-BINDING PROTEIN 1-RELATED"/>
    <property type="match status" value="1"/>
</dbReference>
<evidence type="ECO:0000256" key="8">
    <source>
        <dbReference type="PROSITE-ProRule" id="PRU01360"/>
    </source>
</evidence>
<keyword evidence="4 8" id="KW-0812">Transmembrane</keyword>
<dbReference type="GO" id="GO:0044718">
    <property type="term" value="P:siderophore transmembrane transport"/>
    <property type="evidence" value="ECO:0007669"/>
    <property type="project" value="TreeGrafter"/>
</dbReference>
<keyword evidence="6 8" id="KW-0472">Membrane</keyword>
<dbReference type="SUPFAM" id="SSF49464">
    <property type="entry name" value="Carboxypeptidase regulatory domain-like"/>
    <property type="match status" value="1"/>
</dbReference>
<evidence type="ECO:0000256" key="4">
    <source>
        <dbReference type="ARBA" id="ARBA00022692"/>
    </source>
</evidence>
<evidence type="ECO:0000256" key="7">
    <source>
        <dbReference type="ARBA" id="ARBA00023237"/>
    </source>
</evidence>
<comment type="subcellular location">
    <subcellularLocation>
        <location evidence="1 8">Cell outer membrane</location>
        <topology evidence="1 8">Multi-pass membrane protein</topology>
    </subcellularLocation>
</comment>
<dbReference type="PANTHER" id="PTHR30069">
    <property type="entry name" value="TONB-DEPENDENT OUTER MEMBRANE RECEPTOR"/>
    <property type="match status" value="1"/>
</dbReference>
<comment type="similarity">
    <text evidence="8">Belongs to the TonB-dependent receptor family.</text>
</comment>
<dbReference type="PROSITE" id="PS52016">
    <property type="entry name" value="TONB_DEPENDENT_REC_3"/>
    <property type="match status" value="1"/>
</dbReference>
<comment type="caution">
    <text evidence="10">The sequence shown here is derived from an EMBL/GenBank/DDBJ whole genome shotgun (WGS) entry which is preliminary data.</text>
</comment>
<dbReference type="InterPro" id="IPR039426">
    <property type="entry name" value="TonB-dep_rcpt-like"/>
</dbReference>
<evidence type="ECO:0000256" key="3">
    <source>
        <dbReference type="ARBA" id="ARBA00022452"/>
    </source>
</evidence>
<evidence type="ECO:0000256" key="6">
    <source>
        <dbReference type="ARBA" id="ARBA00023136"/>
    </source>
</evidence>
<dbReference type="InterPro" id="IPR018247">
    <property type="entry name" value="EF_Hand_1_Ca_BS"/>
</dbReference>
<protein>
    <recommendedName>
        <fullName evidence="9">TonB-dependent receptor plug domain-containing protein</fullName>
    </recommendedName>
</protein>
<dbReference type="InterPro" id="IPR037066">
    <property type="entry name" value="Plug_dom_sf"/>
</dbReference>
<dbReference type="Gene3D" id="2.170.130.10">
    <property type="entry name" value="TonB-dependent receptor, plug domain"/>
    <property type="match status" value="1"/>
</dbReference>
<evidence type="ECO:0000256" key="2">
    <source>
        <dbReference type="ARBA" id="ARBA00022448"/>
    </source>
</evidence>
<dbReference type="SUPFAM" id="SSF56935">
    <property type="entry name" value="Porins"/>
    <property type="match status" value="1"/>
</dbReference>
<dbReference type="InterPro" id="IPR036942">
    <property type="entry name" value="Beta-barrel_TonB_sf"/>
</dbReference>
<organism evidence="10 11">
    <name type="scientific">candidate division WOR-3 bacterium</name>
    <dbReference type="NCBI Taxonomy" id="2052148"/>
    <lineage>
        <taxon>Bacteria</taxon>
        <taxon>Bacteria division WOR-3</taxon>
    </lineage>
</organism>
<dbReference type="Proteomes" id="UP000264062">
    <property type="component" value="Unassembled WGS sequence"/>
</dbReference>
<evidence type="ECO:0000256" key="1">
    <source>
        <dbReference type="ARBA" id="ARBA00004571"/>
    </source>
</evidence>
<keyword evidence="7 8" id="KW-0998">Cell outer membrane</keyword>
<dbReference type="InterPro" id="IPR008969">
    <property type="entry name" value="CarboxyPept-like_regulatory"/>
</dbReference>
<gene>
    <name evidence="10" type="ORF">DCW38_08005</name>
</gene>
<dbReference type="InterPro" id="IPR012910">
    <property type="entry name" value="Plug_dom"/>
</dbReference>